<proteinExistence type="predicted"/>
<evidence type="ECO:0000313" key="10">
    <source>
        <dbReference type="Proteomes" id="UP000598032"/>
    </source>
</evidence>
<evidence type="ECO:0000256" key="7">
    <source>
        <dbReference type="ARBA" id="ARBA00023136"/>
    </source>
</evidence>
<evidence type="ECO:0000256" key="8">
    <source>
        <dbReference type="SAM" id="Phobius"/>
    </source>
</evidence>
<evidence type="ECO:0000256" key="1">
    <source>
        <dbReference type="ARBA" id="ARBA00022448"/>
    </source>
</evidence>
<reference evidence="9 10" key="1">
    <citation type="submission" date="2020-10" db="EMBL/GenBank/DDBJ databases">
        <authorList>
            <person name="Peeters C."/>
        </authorList>
    </citation>
    <scope>NUCLEOTIDE SEQUENCE [LARGE SCALE GENOMIC DNA]</scope>
    <source>
        <strain evidence="9 10">LMG 28140</strain>
    </source>
</reference>
<protein>
    <submittedName>
        <fullName evidence="9">L-alanine exporter AlaE</fullName>
    </submittedName>
</protein>
<evidence type="ECO:0000313" key="9">
    <source>
        <dbReference type="EMBL" id="CAD6509121.1"/>
    </source>
</evidence>
<keyword evidence="4 8" id="KW-0812">Transmembrane</keyword>
<evidence type="ECO:0000256" key="2">
    <source>
        <dbReference type="ARBA" id="ARBA00022475"/>
    </source>
</evidence>
<feature type="transmembrane region" description="Helical" evidence="8">
    <location>
        <begin position="100"/>
        <end position="121"/>
    </location>
</feature>
<feature type="transmembrane region" description="Helical" evidence="8">
    <location>
        <begin position="9"/>
        <end position="29"/>
    </location>
</feature>
<keyword evidence="5" id="KW-0029">Amino-acid transport</keyword>
<keyword evidence="2" id="KW-1003">Cell membrane</keyword>
<organism evidence="9 10">
    <name type="scientific">Paraburkholderia metrosideri</name>
    <dbReference type="NCBI Taxonomy" id="580937"/>
    <lineage>
        <taxon>Bacteria</taxon>
        <taxon>Pseudomonadati</taxon>
        <taxon>Pseudomonadota</taxon>
        <taxon>Betaproteobacteria</taxon>
        <taxon>Burkholderiales</taxon>
        <taxon>Burkholderiaceae</taxon>
        <taxon>Paraburkholderia</taxon>
    </lineage>
</organism>
<name>A0ABM8N935_9BURK</name>
<evidence type="ECO:0000256" key="4">
    <source>
        <dbReference type="ARBA" id="ARBA00022692"/>
    </source>
</evidence>
<keyword evidence="1" id="KW-0813">Transport</keyword>
<comment type="caution">
    <text evidence="9">The sequence shown here is derived from an EMBL/GenBank/DDBJ whole genome shotgun (WGS) entry which is preliminary data.</text>
</comment>
<evidence type="ECO:0000256" key="6">
    <source>
        <dbReference type="ARBA" id="ARBA00022989"/>
    </source>
</evidence>
<sequence length="138" mass="15285">MRRYLADTFAMVVFSIAIGAFVELVITGLTLEQTIKIRATAIPVSLLIGRPYGMYRDWVFRQLGSAEKTLLQKILLDTLINLTFQMPLYALILALNGATFMQILTAASSILVIVGLSGRPYGIFLGACRRLFKVSEPL</sequence>
<accession>A0ABM8N935</accession>
<dbReference type="Proteomes" id="UP000598032">
    <property type="component" value="Unassembled WGS sequence"/>
</dbReference>
<dbReference type="InterPro" id="IPR010574">
    <property type="entry name" value="Ala_export_AlaE"/>
</dbReference>
<evidence type="ECO:0000256" key="3">
    <source>
        <dbReference type="ARBA" id="ARBA00022519"/>
    </source>
</evidence>
<keyword evidence="10" id="KW-1185">Reference proteome</keyword>
<keyword evidence="6 8" id="KW-1133">Transmembrane helix</keyword>
<dbReference type="EMBL" id="CAJHCP010000001">
    <property type="protein sequence ID" value="CAD6509121.1"/>
    <property type="molecule type" value="Genomic_DNA"/>
</dbReference>
<gene>
    <name evidence="9" type="primary">alaE</name>
    <name evidence="9" type="ORF">LMG28140_00216</name>
</gene>
<dbReference type="Pfam" id="PF06610">
    <property type="entry name" value="AlaE"/>
    <property type="match status" value="1"/>
</dbReference>
<keyword evidence="7 8" id="KW-0472">Membrane</keyword>
<keyword evidence="3" id="KW-0997">Cell inner membrane</keyword>
<evidence type="ECO:0000256" key="5">
    <source>
        <dbReference type="ARBA" id="ARBA00022970"/>
    </source>
</evidence>
<dbReference type="RefSeq" id="WP_201640474.1">
    <property type="nucleotide sequence ID" value="NZ_CAJHCP010000001.1"/>
</dbReference>